<protein>
    <submittedName>
        <fullName evidence="2">Uncharacterized protein</fullName>
    </submittedName>
</protein>
<gene>
    <name evidence="2" type="ORF">COX08_00325</name>
</gene>
<reference evidence="2 3" key="1">
    <citation type="submission" date="2017-09" db="EMBL/GenBank/DDBJ databases">
        <title>Depth-based differentiation of microbial function through sediment-hosted aquifers and enrichment of novel symbionts in the deep terrestrial subsurface.</title>
        <authorList>
            <person name="Probst A.J."/>
            <person name="Ladd B."/>
            <person name="Jarett J.K."/>
            <person name="Geller-Mcgrath D.E."/>
            <person name="Sieber C.M."/>
            <person name="Emerson J.B."/>
            <person name="Anantharaman K."/>
            <person name="Thomas B.C."/>
            <person name="Malmstrom R."/>
            <person name="Stieglmeier M."/>
            <person name="Klingl A."/>
            <person name="Woyke T."/>
            <person name="Ryan C.M."/>
            <person name="Banfield J.F."/>
        </authorList>
    </citation>
    <scope>NUCLEOTIDE SEQUENCE [LARGE SCALE GENOMIC DNA]</scope>
    <source>
        <strain evidence="2">CG23_combo_of_CG06-09_8_20_14_all_34_8</strain>
    </source>
</reference>
<evidence type="ECO:0000313" key="2">
    <source>
        <dbReference type="EMBL" id="PIP53555.1"/>
    </source>
</evidence>
<dbReference type="EMBL" id="PCSR01000007">
    <property type="protein sequence ID" value="PIP53555.1"/>
    <property type="molecule type" value="Genomic_DNA"/>
</dbReference>
<sequence>MVTIFIISSFFAAIVFFIAYYIWSQRKNNRALKAKILDLSSHGNKTVASLWKVNKAILSSLDSGDISHKVVNVVLKELDYLKIGYRISVLTLIDRKKKSSKEFHFHPPQKLWKY</sequence>
<comment type="caution">
    <text evidence="2">The sequence shown here is derived from an EMBL/GenBank/DDBJ whole genome shotgun (WGS) entry which is preliminary data.</text>
</comment>
<keyword evidence="1" id="KW-0812">Transmembrane</keyword>
<organism evidence="2 3">
    <name type="scientific">Candidatus Beckwithbacteria bacterium CG23_combo_of_CG06-09_8_20_14_all_34_8</name>
    <dbReference type="NCBI Taxonomy" id="1974497"/>
    <lineage>
        <taxon>Bacteria</taxon>
        <taxon>Candidatus Beckwithiibacteriota</taxon>
    </lineage>
</organism>
<feature type="transmembrane region" description="Helical" evidence="1">
    <location>
        <begin position="6"/>
        <end position="23"/>
    </location>
</feature>
<accession>A0A2H0B7A8</accession>
<evidence type="ECO:0000256" key="1">
    <source>
        <dbReference type="SAM" id="Phobius"/>
    </source>
</evidence>
<keyword evidence="1" id="KW-1133">Transmembrane helix</keyword>
<evidence type="ECO:0000313" key="3">
    <source>
        <dbReference type="Proteomes" id="UP000229459"/>
    </source>
</evidence>
<name>A0A2H0B7A8_9BACT</name>
<dbReference type="AlphaFoldDB" id="A0A2H0B7A8"/>
<proteinExistence type="predicted"/>
<dbReference type="Proteomes" id="UP000229459">
    <property type="component" value="Unassembled WGS sequence"/>
</dbReference>
<keyword evidence="1" id="KW-0472">Membrane</keyword>